<reference evidence="2" key="1">
    <citation type="submission" date="2022-11" db="UniProtKB">
        <authorList>
            <consortium name="WormBaseParasite"/>
        </authorList>
    </citation>
    <scope>IDENTIFICATION</scope>
</reference>
<keyword evidence="1" id="KW-1185">Reference proteome</keyword>
<protein>
    <submittedName>
        <fullName evidence="2">Uncharacterized protein</fullName>
    </submittedName>
</protein>
<proteinExistence type="predicted"/>
<sequence>MATRSNNRKQQIINLGDLRTEVKGLVYQLAKEQKSNSIISALKEKMNMFISAWDDKLSELTINSAEEKERKRSLVIIGFEEKEEGKPSEKAASDKAAIVFILDGINVAAEPLAVYRLGKKNDERRKGPRLVKCTKFLFSSHSEVRKNPQKYCRNEDYSLFIPTTFKYAVTEAVTEVGRFLVFTSSIIAIRSSISWTVDALNLSWIM</sequence>
<evidence type="ECO:0000313" key="1">
    <source>
        <dbReference type="Proteomes" id="UP000887560"/>
    </source>
</evidence>
<evidence type="ECO:0000313" key="2">
    <source>
        <dbReference type="WBParaSite" id="scf7180000417443.g1275"/>
    </source>
</evidence>
<name>A0A915NDK6_9BILA</name>
<dbReference type="AlphaFoldDB" id="A0A915NDK6"/>
<dbReference type="WBParaSite" id="scf7180000417443.g1275">
    <property type="protein sequence ID" value="scf7180000417443.g1275"/>
    <property type="gene ID" value="scf7180000417443.g1275"/>
</dbReference>
<accession>A0A915NDK6</accession>
<dbReference type="Proteomes" id="UP000887560">
    <property type="component" value="Unplaced"/>
</dbReference>
<organism evidence="1 2">
    <name type="scientific">Meloidogyne floridensis</name>
    <dbReference type="NCBI Taxonomy" id="298350"/>
    <lineage>
        <taxon>Eukaryota</taxon>
        <taxon>Metazoa</taxon>
        <taxon>Ecdysozoa</taxon>
        <taxon>Nematoda</taxon>
        <taxon>Chromadorea</taxon>
        <taxon>Rhabditida</taxon>
        <taxon>Tylenchina</taxon>
        <taxon>Tylenchomorpha</taxon>
        <taxon>Tylenchoidea</taxon>
        <taxon>Meloidogynidae</taxon>
        <taxon>Meloidogyninae</taxon>
        <taxon>Meloidogyne</taxon>
    </lineage>
</organism>